<dbReference type="GO" id="GO:0019877">
    <property type="term" value="P:diaminopimelate biosynthetic process"/>
    <property type="evidence" value="ECO:0007669"/>
    <property type="project" value="UniProtKB-KW"/>
</dbReference>
<dbReference type="GO" id="GO:0009570">
    <property type="term" value="C:chloroplast stroma"/>
    <property type="evidence" value="ECO:0007669"/>
    <property type="project" value="TreeGrafter"/>
</dbReference>
<evidence type="ECO:0000313" key="14">
    <source>
        <dbReference type="EMBL" id="KAG5189874.1"/>
    </source>
</evidence>
<comment type="catalytic activity">
    <reaction evidence="10">
        <text>(S)-2,3,4,5-tetrahydrodipicolinate + NADP(+) + H2O = (2S,4S)-4-hydroxy-2,3,4,5-tetrahydrodipicolinate + NADPH + H(+)</text>
        <dbReference type="Rhea" id="RHEA:35331"/>
        <dbReference type="ChEBI" id="CHEBI:15377"/>
        <dbReference type="ChEBI" id="CHEBI:15378"/>
        <dbReference type="ChEBI" id="CHEBI:16845"/>
        <dbReference type="ChEBI" id="CHEBI:57783"/>
        <dbReference type="ChEBI" id="CHEBI:58349"/>
        <dbReference type="ChEBI" id="CHEBI:67139"/>
        <dbReference type="EC" id="1.17.1.8"/>
    </reaction>
</comment>
<dbReference type="EMBL" id="JAFCMP010000043">
    <property type="protein sequence ID" value="KAG5189874.1"/>
    <property type="molecule type" value="Genomic_DNA"/>
</dbReference>
<dbReference type="GO" id="GO:0009089">
    <property type="term" value="P:lysine biosynthetic process via diaminopimelate"/>
    <property type="evidence" value="ECO:0007669"/>
    <property type="project" value="InterPro"/>
</dbReference>
<dbReference type="GO" id="GO:0070402">
    <property type="term" value="F:NADPH binding"/>
    <property type="evidence" value="ECO:0007669"/>
    <property type="project" value="InterPro"/>
</dbReference>
<dbReference type="PANTHER" id="PTHR20836">
    <property type="entry name" value="DIHYDRODIPICOLINATE REDUCTASE"/>
    <property type="match status" value="1"/>
</dbReference>
<evidence type="ECO:0000256" key="11">
    <source>
        <dbReference type="ARBA" id="ARBA00049396"/>
    </source>
</evidence>
<evidence type="ECO:0000259" key="13">
    <source>
        <dbReference type="Pfam" id="PF05173"/>
    </source>
</evidence>
<keyword evidence="5" id="KW-0560">Oxidoreductase</keyword>
<dbReference type="InterPro" id="IPR011859">
    <property type="entry name" value="Dihydrodipicolinate_Rdtase_pln"/>
</dbReference>
<evidence type="ECO:0000256" key="3">
    <source>
        <dbReference type="ARBA" id="ARBA00022857"/>
    </source>
</evidence>
<evidence type="ECO:0000256" key="4">
    <source>
        <dbReference type="ARBA" id="ARBA00022915"/>
    </source>
</evidence>
<comment type="similarity">
    <text evidence="1">Belongs to the DapB family.</text>
</comment>
<dbReference type="Gene3D" id="3.30.360.10">
    <property type="entry name" value="Dihydrodipicolinate Reductase, domain 2"/>
    <property type="match status" value="1"/>
</dbReference>
<sequence>MMNGLPGNMGKEVAAACLRKGFKMAPYSLTGPQIQDTEVTVDDMSGGESFTVGLLKDGAEGTDEKILEMKARFGSDLICIDYTHPTAVNSNAELYARLGLPFVMGTTGGDRSKLMEDTVKSGVYAVIAPNMGKQIVALQTAIDYMAREFPGAFGGYSLDITESHQSSKADTSGTAKALANDFAVLTGAPFDVESEITMIRDAPGQKAFGVPEEYLGGHAFHMYSLRSGDGTVEFQFRHNVCGRRMYAEGTADAVEFLARQMASNAQKRVYNMIDVLKMGGI</sequence>
<dbReference type="Pfam" id="PF05173">
    <property type="entry name" value="DapB_C"/>
    <property type="match status" value="1"/>
</dbReference>
<keyword evidence="4" id="KW-0220">Diaminopimelate biosynthesis</keyword>
<dbReference type="AlphaFoldDB" id="A0A835ZG43"/>
<comment type="pathway">
    <text evidence="8">Amino-acid biosynthesis; L-lysine biosynthesis via DAP pathway; (S)-tetrahydrodipicolinate from L-aspartate: step 4/4.</text>
</comment>
<dbReference type="OrthoDB" id="10259487at2759"/>
<dbReference type="Gene3D" id="3.40.50.720">
    <property type="entry name" value="NAD(P)-binding Rossmann-like Domain"/>
    <property type="match status" value="1"/>
</dbReference>
<keyword evidence="2" id="KW-0028">Amino-acid biosynthesis</keyword>
<keyword evidence="15" id="KW-1185">Reference proteome</keyword>
<keyword evidence="6" id="KW-0520">NAD</keyword>
<dbReference type="Proteomes" id="UP000664859">
    <property type="component" value="Unassembled WGS sequence"/>
</dbReference>
<dbReference type="PIRSF" id="PIRSF000161">
    <property type="entry name" value="DHPR"/>
    <property type="match status" value="1"/>
</dbReference>
<evidence type="ECO:0000256" key="5">
    <source>
        <dbReference type="ARBA" id="ARBA00023002"/>
    </source>
</evidence>
<dbReference type="InterPro" id="IPR022663">
    <property type="entry name" value="DapB_C"/>
</dbReference>
<evidence type="ECO:0000256" key="7">
    <source>
        <dbReference type="ARBA" id="ARBA00023154"/>
    </source>
</evidence>
<dbReference type="Pfam" id="PF01113">
    <property type="entry name" value="DapB_N"/>
    <property type="match status" value="1"/>
</dbReference>
<feature type="domain" description="Dihydrodipicolinate reductase C-terminal" evidence="13">
    <location>
        <begin position="137"/>
        <end position="276"/>
    </location>
</feature>
<name>A0A835ZG43_9STRA</name>
<gene>
    <name evidence="14" type="ORF">JKP88DRAFT_259926</name>
</gene>
<dbReference type="PANTHER" id="PTHR20836:SF0">
    <property type="entry name" value="4-HYDROXY-TETRAHYDRODIPICOLINATE REDUCTASE 1, CHLOROPLASTIC-RELATED"/>
    <property type="match status" value="1"/>
</dbReference>
<comment type="catalytic activity">
    <reaction evidence="11">
        <text>(S)-2,3,4,5-tetrahydrodipicolinate + NAD(+) + H2O = (2S,4S)-4-hydroxy-2,3,4,5-tetrahydrodipicolinate + NADH + H(+)</text>
        <dbReference type="Rhea" id="RHEA:35323"/>
        <dbReference type="ChEBI" id="CHEBI:15377"/>
        <dbReference type="ChEBI" id="CHEBI:15378"/>
        <dbReference type="ChEBI" id="CHEBI:16845"/>
        <dbReference type="ChEBI" id="CHEBI:57540"/>
        <dbReference type="ChEBI" id="CHEBI:57945"/>
        <dbReference type="ChEBI" id="CHEBI:67139"/>
        <dbReference type="EC" id="1.17.1.8"/>
    </reaction>
</comment>
<dbReference type="SUPFAM" id="SSF51735">
    <property type="entry name" value="NAD(P)-binding Rossmann-fold domains"/>
    <property type="match status" value="1"/>
</dbReference>
<evidence type="ECO:0000256" key="8">
    <source>
        <dbReference type="ARBA" id="ARBA00037922"/>
    </source>
</evidence>
<dbReference type="EC" id="1.17.1.8" evidence="9"/>
<dbReference type="InterPro" id="IPR023940">
    <property type="entry name" value="DHDPR_bac"/>
</dbReference>
<comment type="caution">
    <text evidence="14">The sequence shown here is derived from an EMBL/GenBank/DDBJ whole genome shotgun (WGS) entry which is preliminary data.</text>
</comment>
<evidence type="ECO:0000313" key="15">
    <source>
        <dbReference type="Proteomes" id="UP000664859"/>
    </source>
</evidence>
<dbReference type="GO" id="GO:0008839">
    <property type="term" value="F:4-hydroxy-tetrahydrodipicolinate reductase"/>
    <property type="evidence" value="ECO:0007669"/>
    <property type="project" value="UniProtKB-EC"/>
</dbReference>
<dbReference type="InterPro" id="IPR036291">
    <property type="entry name" value="NAD(P)-bd_dom_sf"/>
</dbReference>
<keyword evidence="7" id="KW-0457">Lysine biosynthesis</keyword>
<evidence type="ECO:0000256" key="10">
    <source>
        <dbReference type="ARBA" id="ARBA00049080"/>
    </source>
</evidence>
<evidence type="ECO:0000259" key="12">
    <source>
        <dbReference type="Pfam" id="PF01113"/>
    </source>
</evidence>
<organism evidence="14 15">
    <name type="scientific">Tribonema minus</name>
    <dbReference type="NCBI Taxonomy" id="303371"/>
    <lineage>
        <taxon>Eukaryota</taxon>
        <taxon>Sar</taxon>
        <taxon>Stramenopiles</taxon>
        <taxon>Ochrophyta</taxon>
        <taxon>PX clade</taxon>
        <taxon>Xanthophyceae</taxon>
        <taxon>Tribonematales</taxon>
        <taxon>Tribonemataceae</taxon>
        <taxon>Tribonema</taxon>
    </lineage>
</organism>
<feature type="domain" description="Dihydrodipicolinate reductase N-terminal" evidence="12">
    <location>
        <begin position="2"/>
        <end position="131"/>
    </location>
</feature>
<reference evidence="14" key="1">
    <citation type="submission" date="2021-02" db="EMBL/GenBank/DDBJ databases">
        <title>First Annotated Genome of the Yellow-green Alga Tribonema minus.</title>
        <authorList>
            <person name="Mahan K.M."/>
        </authorList>
    </citation>
    <scope>NUCLEOTIDE SEQUENCE</scope>
    <source>
        <strain evidence="14">UTEX B ZZ1240</strain>
    </source>
</reference>
<keyword evidence="3" id="KW-0521">NADP</keyword>
<accession>A0A835ZG43</accession>
<protein>
    <recommendedName>
        <fullName evidence="9">4-hydroxy-tetrahydrodipicolinate reductase</fullName>
        <ecNumber evidence="9">1.17.1.8</ecNumber>
    </recommendedName>
</protein>
<evidence type="ECO:0000256" key="9">
    <source>
        <dbReference type="ARBA" id="ARBA00038983"/>
    </source>
</evidence>
<evidence type="ECO:0000256" key="1">
    <source>
        <dbReference type="ARBA" id="ARBA00006642"/>
    </source>
</evidence>
<evidence type="ECO:0000256" key="2">
    <source>
        <dbReference type="ARBA" id="ARBA00022605"/>
    </source>
</evidence>
<proteinExistence type="inferred from homology"/>
<dbReference type="InterPro" id="IPR000846">
    <property type="entry name" value="DapB_N"/>
</dbReference>
<dbReference type="NCBIfam" id="TIGR02130">
    <property type="entry name" value="dapB_plant"/>
    <property type="match status" value="1"/>
</dbReference>
<evidence type="ECO:0000256" key="6">
    <source>
        <dbReference type="ARBA" id="ARBA00023027"/>
    </source>
</evidence>